<proteinExistence type="predicted"/>
<keyword evidence="1" id="KW-1133">Transmembrane helix</keyword>
<feature type="transmembrane region" description="Helical" evidence="1">
    <location>
        <begin position="272"/>
        <end position="290"/>
    </location>
</feature>
<protein>
    <submittedName>
        <fullName evidence="2">Exopolysaccharide Pel transporter PelG</fullName>
    </submittedName>
</protein>
<feature type="transmembrane region" description="Helical" evidence="1">
    <location>
        <begin position="100"/>
        <end position="126"/>
    </location>
</feature>
<name>A0ABW1YQ55_9GAMM</name>
<feature type="transmembrane region" description="Helical" evidence="1">
    <location>
        <begin position="132"/>
        <end position="154"/>
    </location>
</feature>
<evidence type="ECO:0000313" key="3">
    <source>
        <dbReference type="Proteomes" id="UP001596425"/>
    </source>
</evidence>
<feature type="transmembrane region" description="Helical" evidence="1">
    <location>
        <begin position="394"/>
        <end position="414"/>
    </location>
</feature>
<feature type="transmembrane region" description="Helical" evidence="1">
    <location>
        <begin position="66"/>
        <end position="88"/>
    </location>
</feature>
<feature type="transmembrane region" description="Helical" evidence="1">
    <location>
        <begin position="35"/>
        <end position="60"/>
    </location>
</feature>
<feature type="transmembrane region" description="Helical" evidence="1">
    <location>
        <begin position="361"/>
        <end position="387"/>
    </location>
</feature>
<dbReference type="RefSeq" id="WP_193191455.1">
    <property type="nucleotide sequence ID" value="NZ_JACZFR010000018.1"/>
</dbReference>
<keyword evidence="1" id="KW-0812">Transmembrane</keyword>
<dbReference type="InterPro" id="IPR031617">
    <property type="entry name" value="PelG"/>
</dbReference>
<feature type="transmembrane region" description="Helical" evidence="1">
    <location>
        <begin position="330"/>
        <end position="349"/>
    </location>
</feature>
<accession>A0ABW1YQ55</accession>
<dbReference type="Pfam" id="PF16933">
    <property type="entry name" value="PelG"/>
    <property type="match status" value="1"/>
</dbReference>
<evidence type="ECO:0000313" key="2">
    <source>
        <dbReference type="EMBL" id="MFC6634805.1"/>
    </source>
</evidence>
<evidence type="ECO:0000256" key="1">
    <source>
        <dbReference type="SAM" id="Phobius"/>
    </source>
</evidence>
<feature type="transmembrane region" description="Helical" evidence="1">
    <location>
        <begin position="229"/>
        <end position="252"/>
    </location>
</feature>
<reference evidence="3" key="1">
    <citation type="journal article" date="2019" name="Int. J. Syst. Evol. Microbiol.">
        <title>The Global Catalogue of Microorganisms (GCM) 10K type strain sequencing project: providing services to taxonomists for standard genome sequencing and annotation.</title>
        <authorList>
            <consortium name="The Broad Institute Genomics Platform"/>
            <consortium name="The Broad Institute Genome Sequencing Center for Infectious Disease"/>
            <person name="Wu L."/>
            <person name="Ma J."/>
        </authorList>
    </citation>
    <scope>NUCLEOTIDE SEQUENCE [LARGE SCALE GENOMIC DNA]</scope>
    <source>
        <strain evidence="3">CGMCC 1.13718</strain>
    </source>
</reference>
<organism evidence="2 3">
    <name type="scientific">Microbulbifer taiwanensis</name>
    <dbReference type="NCBI Taxonomy" id="986746"/>
    <lineage>
        <taxon>Bacteria</taxon>
        <taxon>Pseudomonadati</taxon>
        <taxon>Pseudomonadota</taxon>
        <taxon>Gammaproteobacteria</taxon>
        <taxon>Cellvibrionales</taxon>
        <taxon>Microbulbiferaceae</taxon>
        <taxon>Microbulbifer</taxon>
    </lineage>
</organism>
<feature type="transmembrane region" description="Helical" evidence="1">
    <location>
        <begin position="189"/>
        <end position="209"/>
    </location>
</feature>
<keyword evidence="1" id="KW-0472">Membrane</keyword>
<feature type="transmembrane region" description="Helical" evidence="1">
    <location>
        <begin position="420"/>
        <end position="440"/>
    </location>
</feature>
<gene>
    <name evidence="2" type="primary">pelG</name>
    <name evidence="2" type="ORF">ACFQBM_16070</name>
</gene>
<keyword evidence="3" id="KW-1185">Reference proteome</keyword>
<dbReference type="EMBL" id="JBHSVR010000001">
    <property type="protein sequence ID" value="MFC6634805.1"/>
    <property type="molecule type" value="Genomic_DNA"/>
</dbReference>
<comment type="caution">
    <text evidence="2">The sequence shown here is derived from an EMBL/GenBank/DDBJ whole genome shotgun (WGS) entry which is preliminary data.</text>
</comment>
<dbReference type="Proteomes" id="UP001596425">
    <property type="component" value="Unassembled WGS sequence"/>
</dbReference>
<feature type="transmembrane region" description="Helical" evidence="1">
    <location>
        <begin position="163"/>
        <end position="183"/>
    </location>
</feature>
<sequence>MAGIGFEIRKILEKDTFLSVLQAYGFAGLISSGPWVLSILAVMVIGVISLGLVVPSAAIVQFLVSVTYLMASSLTLTGVLQLLFTRFVADRLYEQKQSIILPNIIGALLVVSVSATIIAVPILSLFTGQSTLYVLLMHANFLVLCNLWIVLIFLSSMKAYTQILLLFSVGYTIAVIGALSLAGFGLEGLLGGVLLGHGFLLFSFLFLIVREYPGDQLVAFDFLKGGQVFVSLAFTGLFFNAGVWIDKFIFWFHPDTSQAIIGPLRASVIYDFPIFLAYLSIIPGMAVFLVRMETDFAEQYDLFYRAVREGDTLQYIYYRKEQMVATARQGIYEIFKVQGMTIVLLLLWSESILRAFGISTLYAPLLYIDIVGVGMQVLFLSILNVLFYLDARKMALGLCSLFLLSNGLLSYISIHLGVDFFGYGFALSMTLVSILGIYLLSNLMDKLEYRTFMLQRN</sequence>